<evidence type="ECO:0000313" key="4">
    <source>
        <dbReference type="Proteomes" id="UP000011715"/>
    </source>
</evidence>
<feature type="region of interest" description="Disordered" evidence="1">
    <location>
        <begin position="449"/>
        <end position="479"/>
    </location>
</feature>
<keyword evidence="4" id="KW-1185">Reference proteome</keyword>
<dbReference type="GO" id="GO:0005884">
    <property type="term" value="C:actin filament"/>
    <property type="evidence" value="ECO:0007669"/>
    <property type="project" value="TreeGrafter"/>
</dbReference>
<dbReference type="EnsemblFungi" id="MAPG_03282T0">
    <property type="protein sequence ID" value="MAPG_03282T0"/>
    <property type="gene ID" value="MAPG_03282"/>
</dbReference>
<name>A0A0C4DTL2_MAGP6</name>
<organism evidence="3 4">
    <name type="scientific">Magnaporthiopsis poae (strain ATCC 64411 / 73-15)</name>
    <name type="common">Kentucky bluegrass fungus</name>
    <name type="synonym">Magnaporthe poae</name>
    <dbReference type="NCBI Taxonomy" id="644358"/>
    <lineage>
        <taxon>Eukaryota</taxon>
        <taxon>Fungi</taxon>
        <taxon>Dikarya</taxon>
        <taxon>Ascomycota</taxon>
        <taxon>Pezizomycotina</taxon>
        <taxon>Sordariomycetes</taxon>
        <taxon>Sordariomycetidae</taxon>
        <taxon>Magnaporthales</taxon>
        <taxon>Magnaporthaceae</taxon>
        <taxon>Magnaporthiopsis</taxon>
    </lineage>
</organism>
<dbReference type="EMBL" id="GL876967">
    <property type="protein sequence ID" value="KLU84237.1"/>
    <property type="molecule type" value="Genomic_DNA"/>
</dbReference>
<dbReference type="STRING" id="644358.A0A0C4DTL2"/>
<evidence type="ECO:0000313" key="3">
    <source>
        <dbReference type="EnsemblFungi" id="MAPG_03282T0"/>
    </source>
</evidence>
<dbReference type="OrthoDB" id="5148182at2759"/>
<proteinExistence type="predicted"/>
<evidence type="ECO:0000256" key="1">
    <source>
        <dbReference type="SAM" id="MobiDB-lite"/>
    </source>
</evidence>
<feature type="region of interest" description="Disordered" evidence="1">
    <location>
        <begin position="123"/>
        <end position="219"/>
    </location>
</feature>
<protein>
    <submittedName>
        <fullName evidence="2 3">Uncharacterized protein</fullName>
    </submittedName>
</protein>
<evidence type="ECO:0000313" key="2">
    <source>
        <dbReference type="EMBL" id="KLU84237.1"/>
    </source>
</evidence>
<reference evidence="4" key="2">
    <citation type="submission" date="2010-05" db="EMBL/GenBank/DDBJ databases">
        <title>The genome sequence of Magnaporthe poae strain ATCC 64411.</title>
        <authorList>
            <person name="Ma L.-J."/>
            <person name="Dead R."/>
            <person name="Young S."/>
            <person name="Zeng Q."/>
            <person name="Koehrsen M."/>
            <person name="Alvarado L."/>
            <person name="Berlin A."/>
            <person name="Chapman S.B."/>
            <person name="Chen Z."/>
            <person name="Freedman E."/>
            <person name="Gellesch M."/>
            <person name="Goldberg J."/>
            <person name="Griggs A."/>
            <person name="Gujja S."/>
            <person name="Heilman E.R."/>
            <person name="Heiman D."/>
            <person name="Hepburn T."/>
            <person name="Howarth C."/>
            <person name="Jen D."/>
            <person name="Larson L."/>
            <person name="Mehta T."/>
            <person name="Neiman D."/>
            <person name="Pearson M."/>
            <person name="Roberts A."/>
            <person name="Saif S."/>
            <person name="Shea T."/>
            <person name="Shenoy N."/>
            <person name="Sisk P."/>
            <person name="Stolte C."/>
            <person name="Sykes S."/>
            <person name="Walk T."/>
            <person name="White J."/>
            <person name="Yandava C."/>
            <person name="Haas B."/>
            <person name="Nusbaum C."/>
            <person name="Birren B."/>
        </authorList>
    </citation>
    <scope>NUCLEOTIDE SEQUENCE [LARGE SCALE GENOMIC DNA]</scope>
    <source>
        <strain evidence="4">ATCC 64411 / 73-15</strain>
    </source>
</reference>
<dbReference type="EMBL" id="ADBL01000791">
    <property type="status" value="NOT_ANNOTATED_CDS"/>
    <property type="molecule type" value="Genomic_DNA"/>
</dbReference>
<dbReference type="PANTHER" id="PTHR45691">
    <property type="entry name" value="PROTEIN DIAPHANOUS"/>
    <property type="match status" value="1"/>
</dbReference>
<dbReference type="InterPro" id="IPR051412">
    <property type="entry name" value="Formin_Homology_Diaphanous_sf"/>
</dbReference>
<dbReference type="OMA" id="DQYVTCH"/>
<dbReference type="VEuPathDB" id="FungiDB:MAPG_03282"/>
<feature type="region of interest" description="Disordered" evidence="1">
    <location>
        <begin position="243"/>
        <end position="262"/>
    </location>
</feature>
<dbReference type="Proteomes" id="UP000011715">
    <property type="component" value="Unassembled WGS sequence"/>
</dbReference>
<dbReference type="AlphaFoldDB" id="A0A0C4DTL2"/>
<reference evidence="2" key="3">
    <citation type="submission" date="2011-03" db="EMBL/GenBank/DDBJ databases">
        <title>Annotation of Magnaporthe poae ATCC 64411.</title>
        <authorList>
            <person name="Ma L.-J."/>
            <person name="Dead R."/>
            <person name="Young S.K."/>
            <person name="Zeng Q."/>
            <person name="Gargeya S."/>
            <person name="Fitzgerald M."/>
            <person name="Haas B."/>
            <person name="Abouelleil A."/>
            <person name="Alvarado L."/>
            <person name="Arachchi H.M."/>
            <person name="Berlin A."/>
            <person name="Brown A."/>
            <person name="Chapman S.B."/>
            <person name="Chen Z."/>
            <person name="Dunbar C."/>
            <person name="Freedman E."/>
            <person name="Gearin G."/>
            <person name="Gellesch M."/>
            <person name="Goldberg J."/>
            <person name="Griggs A."/>
            <person name="Gujja S."/>
            <person name="Heiman D."/>
            <person name="Howarth C."/>
            <person name="Larson L."/>
            <person name="Lui A."/>
            <person name="MacDonald P.J.P."/>
            <person name="Mehta T."/>
            <person name="Montmayeur A."/>
            <person name="Murphy C."/>
            <person name="Neiman D."/>
            <person name="Pearson M."/>
            <person name="Priest M."/>
            <person name="Roberts A."/>
            <person name="Saif S."/>
            <person name="Shea T."/>
            <person name="Shenoy N."/>
            <person name="Sisk P."/>
            <person name="Stolte C."/>
            <person name="Sykes S."/>
            <person name="Yandava C."/>
            <person name="Wortman J."/>
            <person name="Nusbaum C."/>
            <person name="Birren B."/>
        </authorList>
    </citation>
    <scope>NUCLEOTIDE SEQUENCE</scope>
    <source>
        <strain evidence="2">ATCC 64411</strain>
    </source>
</reference>
<dbReference type="GO" id="GO:0030041">
    <property type="term" value="P:actin filament polymerization"/>
    <property type="evidence" value="ECO:0007669"/>
    <property type="project" value="TreeGrafter"/>
</dbReference>
<feature type="compositionally biased region" description="Acidic residues" evidence="1">
    <location>
        <begin position="141"/>
        <end position="152"/>
    </location>
</feature>
<gene>
    <name evidence="2" type="ORF">MAPG_03282</name>
</gene>
<dbReference type="PANTHER" id="PTHR45691:SF6">
    <property type="entry name" value="PROTEIN DIAPHANOUS"/>
    <property type="match status" value="1"/>
</dbReference>
<sequence length="479" mass="51005">MLVPLLHLPAPKTIQLALRANLPPAMAPATNILLDFYGQTIENCRFMSHEDAEVAIITSMDPASGKFRATVVRSEGYGRKKKRAVIVSEVGTSLVEAIELLHTKSAEAVQHHVATFGYDVVPRKKTDPKRKSSAGNRWEDSEPEASDSDASDATESTAHLSETSLSDEETVSLAPTKNSKKKQKKPSATKPQAVRPVSPPFVPTWPSQNRMGVPPPPPGFSGIGIQGRQPANPPPGVFPNLMPRTNGPAIPRPMPPPPPKSMIPPMSAATVPSPPAPPVVSPTTASATGPSGVPVNLARPPLPMLPPGPRVMPMASGQPLNPADTNVENKRDAIVDIKWAGHDGSATIFVCCPLSKLVIGQQVLRYVRTHTSEFGPARTQPQNSGLIYIFTSVVLPVQSPKPGGGPEKTYGLESYENDDMSILCNRVSPSSAVPRFEVMVVGRSVPPPPPGPGFWGDAGKPRQTNLESTSDASVIVDDY</sequence>
<feature type="compositionally biased region" description="Polar residues" evidence="1">
    <location>
        <begin position="462"/>
        <end position="472"/>
    </location>
</feature>
<accession>A0A0C4DTL2</accession>
<dbReference type="eggNOG" id="ENOG502RS7K">
    <property type="taxonomic scope" value="Eukaryota"/>
</dbReference>
<feature type="compositionally biased region" description="Pro residues" evidence="1">
    <location>
        <begin position="250"/>
        <end position="262"/>
    </location>
</feature>
<reference evidence="2" key="1">
    <citation type="submission" date="2010-05" db="EMBL/GenBank/DDBJ databases">
        <title>The Genome Sequence of Magnaporthe poae strain ATCC 64411.</title>
        <authorList>
            <consortium name="The Broad Institute Genome Sequencing Platform"/>
            <consortium name="Broad Institute Genome Sequencing Center for Infectious Disease"/>
            <person name="Ma L.-J."/>
            <person name="Dead R."/>
            <person name="Young S."/>
            <person name="Zeng Q."/>
            <person name="Koehrsen M."/>
            <person name="Alvarado L."/>
            <person name="Berlin A."/>
            <person name="Chapman S.B."/>
            <person name="Chen Z."/>
            <person name="Freedman E."/>
            <person name="Gellesch M."/>
            <person name="Goldberg J."/>
            <person name="Griggs A."/>
            <person name="Gujja S."/>
            <person name="Heilman E.R."/>
            <person name="Heiman D."/>
            <person name="Hepburn T."/>
            <person name="Howarth C."/>
            <person name="Jen D."/>
            <person name="Larson L."/>
            <person name="Mehta T."/>
            <person name="Neiman D."/>
            <person name="Pearson M."/>
            <person name="Roberts A."/>
            <person name="Saif S."/>
            <person name="Shea T."/>
            <person name="Shenoy N."/>
            <person name="Sisk P."/>
            <person name="Stolte C."/>
            <person name="Sykes S."/>
            <person name="Walk T."/>
            <person name="White J."/>
            <person name="Yandava C."/>
            <person name="Haas B."/>
            <person name="Nusbaum C."/>
            <person name="Birren B."/>
        </authorList>
    </citation>
    <scope>NUCLEOTIDE SEQUENCE</scope>
    <source>
        <strain evidence="2">ATCC 64411</strain>
    </source>
</reference>
<reference evidence="3" key="5">
    <citation type="submission" date="2015-06" db="UniProtKB">
        <authorList>
            <consortium name="EnsemblFungi"/>
        </authorList>
    </citation>
    <scope>IDENTIFICATION</scope>
    <source>
        <strain evidence="3">ATCC 64411</strain>
    </source>
</reference>
<feature type="region of interest" description="Disordered" evidence="1">
    <location>
        <begin position="269"/>
        <end position="292"/>
    </location>
</feature>
<feature type="compositionally biased region" description="Basic residues" evidence="1">
    <location>
        <begin position="178"/>
        <end position="187"/>
    </location>
</feature>
<reference evidence="3" key="4">
    <citation type="journal article" date="2015" name="G3 (Bethesda)">
        <title>Genome sequences of three phytopathogenic species of the Magnaporthaceae family of fungi.</title>
        <authorList>
            <person name="Okagaki L.H."/>
            <person name="Nunes C.C."/>
            <person name="Sailsbery J."/>
            <person name="Clay B."/>
            <person name="Brown D."/>
            <person name="John T."/>
            <person name="Oh Y."/>
            <person name="Young N."/>
            <person name="Fitzgerald M."/>
            <person name="Haas B.J."/>
            <person name="Zeng Q."/>
            <person name="Young S."/>
            <person name="Adiconis X."/>
            <person name="Fan L."/>
            <person name="Levin J.Z."/>
            <person name="Mitchell T.K."/>
            <person name="Okubara P.A."/>
            <person name="Farman M.L."/>
            <person name="Kohn L.M."/>
            <person name="Birren B."/>
            <person name="Ma L.-J."/>
            <person name="Dean R.A."/>
        </authorList>
    </citation>
    <scope>NUCLEOTIDE SEQUENCE</scope>
    <source>
        <strain evidence="3">ATCC 64411 / 73-15</strain>
    </source>
</reference>